<dbReference type="EMBL" id="MPDP01000305">
    <property type="protein sequence ID" value="KAK1449576.1"/>
    <property type="molecule type" value="Genomic_DNA"/>
</dbReference>
<dbReference type="AlphaFoldDB" id="A0AAI9U0V0"/>
<gene>
    <name evidence="2" type="ORF">CCUS01_11459</name>
</gene>
<feature type="chain" id="PRO_5042573093" description="Secreted protein" evidence="1">
    <location>
        <begin position="28"/>
        <end position="92"/>
    </location>
</feature>
<name>A0AAI9U0V0_9PEZI</name>
<proteinExistence type="predicted"/>
<sequence>MPITPRMSTFAFRLAAFVLPTLNGILSKLKVANINSSYRHHGHVYARHIGVAAKVHDKGLPRAARVAIGDEASILLAHRPQLTHALILPGPS</sequence>
<evidence type="ECO:0000313" key="2">
    <source>
        <dbReference type="EMBL" id="KAK1449576.1"/>
    </source>
</evidence>
<dbReference type="Proteomes" id="UP001239213">
    <property type="component" value="Unassembled WGS sequence"/>
</dbReference>
<reference evidence="2" key="1">
    <citation type="submission" date="2016-11" db="EMBL/GenBank/DDBJ databases">
        <title>The genome sequence of Colletotrichum cuscutae.</title>
        <authorList>
            <person name="Baroncelli R."/>
        </authorList>
    </citation>
    <scope>NUCLEOTIDE SEQUENCE</scope>
    <source>
        <strain evidence="2">IMI 304802</strain>
    </source>
</reference>
<organism evidence="2 3">
    <name type="scientific">Colletotrichum cuscutae</name>
    <dbReference type="NCBI Taxonomy" id="1209917"/>
    <lineage>
        <taxon>Eukaryota</taxon>
        <taxon>Fungi</taxon>
        <taxon>Dikarya</taxon>
        <taxon>Ascomycota</taxon>
        <taxon>Pezizomycotina</taxon>
        <taxon>Sordariomycetes</taxon>
        <taxon>Hypocreomycetidae</taxon>
        <taxon>Glomerellales</taxon>
        <taxon>Glomerellaceae</taxon>
        <taxon>Colletotrichum</taxon>
        <taxon>Colletotrichum acutatum species complex</taxon>
    </lineage>
</organism>
<accession>A0AAI9U0V0</accession>
<keyword evidence="3" id="KW-1185">Reference proteome</keyword>
<comment type="caution">
    <text evidence="2">The sequence shown here is derived from an EMBL/GenBank/DDBJ whole genome shotgun (WGS) entry which is preliminary data.</text>
</comment>
<keyword evidence="1" id="KW-0732">Signal</keyword>
<feature type="signal peptide" evidence="1">
    <location>
        <begin position="1"/>
        <end position="27"/>
    </location>
</feature>
<protein>
    <recommendedName>
        <fullName evidence="4">Secreted protein</fullName>
    </recommendedName>
</protein>
<evidence type="ECO:0000256" key="1">
    <source>
        <dbReference type="SAM" id="SignalP"/>
    </source>
</evidence>
<evidence type="ECO:0000313" key="3">
    <source>
        <dbReference type="Proteomes" id="UP001239213"/>
    </source>
</evidence>
<evidence type="ECO:0008006" key="4">
    <source>
        <dbReference type="Google" id="ProtNLM"/>
    </source>
</evidence>